<dbReference type="InterPro" id="IPR015424">
    <property type="entry name" value="PyrdxlP-dep_Trfase"/>
</dbReference>
<evidence type="ECO:0000256" key="3">
    <source>
        <dbReference type="ARBA" id="ARBA00022679"/>
    </source>
</evidence>
<comment type="cofactor">
    <cofactor evidence="1 5">
        <name>pyridoxal 5'-phosphate</name>
        <dbReference type="ChEBI" id="CHEBI:597326"/>
    </cofactor>
</comment>
<dbReference type="InterPro" id="IPR015422">
    <property type="entry name" value="PyrdxlP-dep_Trfase_small"/>
</dbReference>
<dbReference type="GO" id="GO:0019346">
    <property type="term" value="P:transsulfuration"/>
    <property type="evidence" value="ECO:0007669"/>
    <property type="project" value="InterPro"/>
</dbReference>
<organism evidence="6">
    <name type="scientific">Brucella anthropi</name>
    <name type="common">Ochrobactrum anthropi</name>
    <dbReference type="NCBI Taxonomy" id="529"/>
    <lineage>
        <taxon>Bacteria</taxon>
        <taxon>Pseudomonadati</taxon>
        <taxon>Pseudomonadota</taxon>
        <taxon>Alphaproteobacteria</taxon>
        <taxon>Hyphomicrobiales</taxon>
        <taxon>Brucellaceae</taxon>
        <taxon>Brucella/Ochrobactrum group</taxon>
        <taxon>Brucella</taxon>
    </lineage>
</organism>
<dbReference type="PANTHER" id="PTHR43797">
    <property type="entry name" value="HOMOCYSTEINE/CYSTEINE SYNTHASE"/>
    <property type="match status" value="1"/>
</dbReference>
<dbReference type="PANTHER" id="PTHR43797:SF2">
    <property type="entry name" value="HOMOCYSTEINE_CYSTEINE SYNTHASE"/>
    <property type="match status" value="1"/>
</dbReference>
<comment type="similarity">
    <text evidence="2 5">Belongs to the trans-sulfuration enzymes family.</text>
</comment>
<dbReference type="GO" id="GO:0003961">
    <property type="term" value="F:O-acetylhomoserine aminocarboxypropyltransferase activity"/>
    <property type="evidence" value="ECO:0007669"/>
    <property type="project" value="TreeGrafter"/>
</dbReference>
<comment type="caution">
    <text evidence="6">The sequence shown here is derived from an EMBL/GenBank/DDBJ whole genome shotgun (WGS) entry which is preliminary data.</text>
</comment>
<dbReference type="AlphaFoldDB" id="A0A656Z517"/>
<evidence type="ECO:0000256" key="5">
    <source>
        <dbReference type="RuleBase" id="RU362118"/>
    </source>
</evidence>
<evidence type="ECO:0000256" key="4">
    <source>
        <dbReference type="ARBA" id="ARBA00022898"/>
    </source>
</evidence>
<sequence length="110" mass="11770">MNYAGLPHDKYHALQQKYSPKGAGSVFTFGLKSGYEAGVKFVDSLELFSLLANIGDTRSLVIHPASTTHRQLTDEQKVAAGAGPDVVRLSIGIEDADDIIADIEQALAKV</sequence>
<proteinExistence type="inferred from homology"/>
<dbReference type="Gene3D" id="3.90.1150.10">
    <property type="entry name" value="Aspartate Aminotransferase, domain 1"/>
    <property type="match status" value="1"/>
</dbReference>
<dbReference type="InterPro" id="IPR000277">
    <property type="entry name" value="Cys/Met-Metab_PyrdxlP-dep_enz"/>
</dbReference>
<dbReference type="GO" id="GO:0004124">
    <property type="term" value="F:cysteine synthase activity"/>
    <property type="evidence" value="ECO:0007669"/>
    <property type="project" value="TreeGrafter"/>
</dbReference>
<protein>
    <submittedName>
        <fullName evidence="6">Uncharacterized protein</fullName>
    </submittedName>
</protein>
<keyword evidence="4 5" id="KW-0663">Pyridoxal phosphate</keyword>
<dbReference type="GO" id="GO:0030170">
    <property type="term" value="F:pyridoxal phosphate binding"/>
    <property type="evidence" value="ECO:0007669"/>
    <property type="project" value="InterPro"/>
</dbReference>
<name>A0A656Z517_BRUAN</name>
<dbReference type="GO" id="GO:0006535">
    <property type="term" value="P:cysteine biosynthetic process from serine"/>
    <property type="evidence" value="ECO:0007669"/>
    <property type="project" value="TreeGrafter"/>
</dbReference>
<dbReference type="GO" id="GO:0071269">
    <property type="term" value="P:L-homocysteine biosynthetic process"/>
    <property type="evidence" value="ECO:0007669"/>
    <property type="project" value="TreeGrafter"/>
</dbReference>
<evidence type="ECO:0000313" key="6">
    <source>
        <dbReference type="EMBL" id="KYB45757.1"/>
    </source>
</evidence>
<dbReference type="SUPFAM" id="SSF53383">
    <property type="entry name" value="PLP-dependent transferases"/>
    <property type="match status" value="1"/>
</dbReference>
<evidence type="ECO:0000256" key="1">
    <source>
        <dbReference type="ARBA" id="ARBA00001933"/>
    </source>
</evidence>
<evidence type="ECO:0000256" key="2">
    <source>
        <dbReference type="ARBA" id="ARBA00009077"/>
    </source>
</evidence>
<dbReference type="Pfam" id="PF01053">
    <property type="entry name" value="Cys_Met_Meta_PP"/>
    <property type="match status" value="1"/>
</dbReference>
<accession>A0A656Z517</accession>
<reference evidence="6" key="1">
    <citation type="submission" date="2016-02" db="EMBL/GenBank/DDBJ databases">
        <title>Genomic sequences of Ochrobactrum anthropi.</title>
        <authorList>
            <person name="Chudasama K.S."/>
            <person name="Thaker V.S."/>
        </authorList>
    </citation>
    <scope>NUCLEOTIDE SEQUENCE [LARGE SCALE GENOMIC DNA]</scope>
    <source>
        <strain evidence="6">SUBG007</strain>
    </source>
</reference>
<dbReference type="InterPro" id="IPR006235">
    <property type="entry name" value="OAc-hSer/O-AcSer_sulfhydrylase"/>
</dbReference>
<gene>
    <name evidence="6" type="ORF">AB664_05350</name>
</gene>
<dbReference type="GO" id="GO:0005737">
    <property type="term" value="C:cytoplasm"/>
    <property type="evidence" value="ECO:0007669"/>
    <property type="project" value="TreeGrafter"/>
</dbReference>
<keyword evidence="3" id="KW-0808">Transferase</keyword>
<dbReference type="EMBL" id="LUAY01002937">
    <property type="protein sequence ID" value="KYB45757.1"/>
    <property type="molecule type" value="Genomic_DNA"/>
</dbReference>